<accession>A0ABS2SMP8</accession>
<organism evidence="1 2">
    <name type="scientific">Shouchella xiaoxiensis</name>
    <dbReference type="NCBI Taxonomy" id="766895"/>
    <lineage>
        <taxon>Bacteria</taxon>
        <taxon>Bacillati</taxon>
        <taxon>Bacillota</taxon>
        <taxon>Bacilli</taxon>
        <taxon>Bacillales</taxon>
        <taxon>Bacillaceae</taxon>
        <taxon>Shouchella</taxon>
    </lineage>
</organism>
<protein>
    <submittedName>
        <fullName evidence="1">Uncharacterized protein</fullName>
    </submittedName>
</protein>
<dbReference type="RefSeq" id="WP_204463515.1">
    <property type="nucleotide sequence ID" value="NZ_JAFBCV010000001.1"/>
</dbReference>
<dbReference type="EMBL" id="JAFBCV010000001">
    <property type="protein sequence ID" value="MBM7836793.1"/>
    <property type="molecule type" value="Genomic_DNA"/>
</dbReference>
<comment type="caution">
    <text evidence="1">The sequence shown here is derived from an EMBL/GenBank/DDBJ whole genome shotgun (WGS) entry which is preliminary data.</text>
</comment>
<name>A0ABS2SMP8_9BACI</name>
<gene>
    <name evidence="1" type="ORF">JOC54_000024</name>
</gene>
<evidence type="ECO:0000313" key="2">
    <source>
        <dbReference type="Proteomes" id="UP001179280"/>
    </source>
</evidence>
<keyword evidence="2" id="KW-1185">Reference proteome</keyword>
<dbReference type="Proteomes" id="UP001179280">
    <property type="component" value="Unassembled WGS sequence"/>
</dbReference>
<reference evidence="1" key="1">
    <citation type="submission" date="2021-01" db="EMBL/GenBank/DDBJ databases">
        <title>Genomic Encyclopedia of Type Strains, Phase IV (KMG-IV): sequencing the most valuable type-strain genomes for metagenomic binning, comparative biology and taxonomic classification.</title>
        <authorList>
            <person name="Goeker M."/>
        </authorList>
    </citation>
    <scope>NUCLEOTIDE SEQUENCE</scope>
    <source>
        <strain evidence="1">DSM 21943</strain>
    </source>
</reference>
<sequence>MDALQLGLSILFALFFIALAFQLIRLISDKYFGDVYQRLWSKVTTAIRKRD</sequence>
<proteinExistence type="predicted"/>
<evidence type="ECO:0000313" key="1">
    <source>
        <dbReference type="EMBL" id="MBM7836793.1"/>
    </source>
</evidence>